<proteinExistence type="predicted"/>
<reference evidence="2" key="1">
    <citation type="journal article" date="2019" name="Int. J. Syst. Evol. Microbiol.">
        <title>The Global Catalogue of Microorganisms (GCM) 10K type strain sequencing project: providing services to taxonomists for standard genome sequencing and annotation.</title>
        <authorList>
            <consortium name="The Broad Institute Genomics Platform"/>
            <consortium name="The Broad Institute Genome Sequencing Center for Infectious Disease"/>
            <person name="Wu L."/>
            <person name="Ma J."/>
        </authorList>
    </citation>
    <scope>NUCLEOTIDE SEQUENCE [LARGE SCALE GENOMIC DNA]</scope>
    <source>
        <strain evidence="2">CCUG 62953</strain>
    </source>
</reference>
<dbReference type="Proteomes" id="UP001597135">
    <property type="component" value="Unassembled WGS sequence"/>
</dbReference>
<dbReference type="RefSeq" id="WP_386803116.1">
    <property type="nucleotide sequence ID" value="NZ_JBHTMU010000015.1"/>
</dbReference>
<keyword evidence="2" id="KW-1185">Reference proteome</keyword>
<organism evidence="1 2">
    <name type="scientific">Litorisediminicola beolgyonensis</name>
    <dbReference type="NCBI Taxonomy" id="1173614"/>
    <lineage>
        <taxon>Bacteria</taxon>
        <taxon>Pseudomonadati</taxon>
        <taxon>Pseudomonadota</taxon>
        <taxon>Alphaproteobacteria</taxon>
        <taxon>Rhodobacterales</taxon>
        <taxon>Paracoccaceae</taxon>
        <taxon>Litorisediminicola</taxon>
    </lineage>
</organism>
<comment type="caution">
    <text evidence="1">The sequence shown here is derived from an EMBL/GenBank/DDBJ whole genome shotgun (WGS) entry which is preliminary data.</text>
</comment>
<name>A0ABW3ZIQ7_9RHOB</name>
<protein>
    <submittedName>
        <fullName evidence="1">Uncharacterized protein</fullName>
    </submittedName>
</protein>
<evidence type="ECO:0000313" key="1">
    <source>
        <dbReference type="EMBL" id="MFD1342757.1"/>
    </source>
</evidence>
<dbReference type="EMBL" id="JBHTMU010000015">
    <property type="protein sequence ID" value="MFD1342757.1"/>
    <property type="molecule type" value="Genomic_DNA"/>
</dbReference>
<gene>
    <name evidence="1" type="ORF">ACFQ4E_10030</name>
</gene>
<accession>A0ABW3ZIQ7</accession>
<sequence>MASYMISFRIANNSTYLNRYNSLVERVKFEAEDGLAWEETTSLIIIRSSKTAEQLAGAIYLGSEMSLLDTLLVVNASTGIFATRGEVKYPATLASVLSQSNVRRTLLG</sequence>
<evidence type="ECO:0000313" key="2">
    <source>
        <dbReference type="Proteomes" id="UP001597135"/>
    </source>
</evidence>